<dbReference type="EMBL" id="ARYH01000001">
    <property type="protein sequence ID" value="KCZ84201.1"/>
    <property type="molecule type" value="Genomic_DNA"/>
</dbReference>
<keyword evidence="2 4" id="KW-0808">Transferase</keyword>
<protein>
    <submittedName>
        <fullName evidence="4">Type 12 methyltransferase</fullName>
    </submittedName>
</protein>
<dbReference type="PANTHER" id="PTHR43861:SF1">
    <property type="entry name" value="TRANS-ACONITATE 2-METHYLTRANSFERASE"/>
    <property type="match status" value="1"/>
</dbReference>
<evidence type="ECO:0000313" key="4">
    <source>
        <dbReference type="EMBL" id="KCZ84201.1"/>
    </source>
</evidence>
<dbReference type="Pfam" id="PF13649">
    <property type="entry name" value="Methyltransf_25"/>
    <property type="match status" value="1"/>
</dbReference>
<keyword evidence="1 4" id="KW-0489">Methyltransferase</keyword>
<dbReference type="RefSeq" id="WP_035568759.1">
    <property type="nucleotide sequence ID" value="NZ_ARYH01000001.1"/>
</dbReference>
<feature type="domain" description="Methyltransferase" evidence="3">
    <location>
        <begin position="53"/>
        <end position="146"/>
    </location>
</feature>
<dbReference type="PATRIC" id="fig|1280949.3.peg.191"/>
<gene>
    <name evidence="4" type="ORF">HAD_00940</name>
</gene>
<dbReference type="GO" id="GO:0008168">
    <property type="term" value="F:methyltransferase activity"/>
    <property type="evidence" value="ECO:0007669"/>
    <property type="project" value="UniProtKB-KW"/>
</dbReference>
<dbReference type="STRING" id="1280949.HAD_00940"/>
<dbReference type="Gene3D" id="3.40.50.150">
    <property type="entry name" value="Vaccinia Virus protein VP39"/>
    <property type="match status" value="1"/>
</dbReference>
<keyword evidence="5" id="KW-1185">Reference proteome</keyword>
<dbReference type="SUPFAM" id="SSF53335">
    <property type="entry name" value="S-adenosyl-L-methionine-dependent methyltransferases"/>
    <property type="match status" value="1"/>
</dbReference>
<dbReference type="PANTHER" id="PTHR43861">
    <property type="entry name" value="TRANS-ACONITATE 2-METHYLTRANSFERASE-RELATED"/>
    <property type="match status" value="1"/>
</dbReference>
<evidence type="ECO:0000256" key="2">
    <source>
        <dbReference type="ARBA" id="ARBA00022679"/>
    </source>
</evidence>
<evidence type="ECO:0000313" key="5">
    <source>
        <dbReference type="Proteomes" id="UP000027446"/>
    </source>
</evidence>
<evidence type="ECO:0000259" key="3">
    <source>
        <dbReference type="Pfam" id="PF13649"/>
    </source>
</evidence>
<dbReference type="OrthoDB" id="213472at2"/>
<dbReference type="InterPro" id="IPR041698">
    <property type="entry name" value="Methyltransf_25"/>
</dbReference>
<accession>A0A069E8H4</accession>
<comment type="caution">
    <text evidence="4">The sequence shown here is derived from an EMBL/GenBank/DDBJ whole genome shotgun (WGS) entry which is preliminary data.</text>
</comment>
<dbReference type="InterPro" id="IPR029063">
    <property type="entry name" value="SAM-dependent_MTases_sf"/>
</dbReference>
<proteinExistence type="predicted"/>
<dbReference type="AlphaFoldDB" id="A0A069E8H4"/>
<sequence>MQADENPFLKSFKDPAAISNYQSGPPRFTPGFADLHRMVTILLAERVPDDGRILVLGAGGGLELRAMAESQPDWTFVGVDPALPMLELARDTLGDAAARVDFIEGYIDAAPEEVFDGAVCLLTLHFLDRQERLRTIKEIHKRLKPGAPFVAAHSSFPQAPDVRDKWLSRYEAFAVASGVDPEMAGQARDAVSRSVELLTPEQDEQILKSAGFSNVEQFYRAFTWCGWVASA</sequence>
<reference evidence="4 5" key="1">
    <citation type="journal article" date="2014" name="Antonie Van Leeuwenhoek">
        <title>Hyphomonas beringensis sp. nov. and Hyphomonas chukchiensis sp. nov., isolated from surface seawater of the Bering Sea and Chukchi Sea.</title>
        <authorList>
            <person name="Li C."/>
            <person name="Lai Q."/>
            <person name="Li G."/>
            <person name="Dong C."/>
            <person name="Wang J."/>
            <person name="Liao Y."/>
            <person name="Shao Z."/>
        </authorList>
    </citation>
    <scope>NUCLEOTIDE SEQUENCE [LARGE SCALE GENOMIC DNA]</scope>
    <source>
        <strain evidence="4 5">MHS-3</strain>
    </source>
</reference>
<dbReference type="GO" id="GO:0032259">
    <property type="term" value="P:methylation"/>
    <property type="evidence" value="ECO:0007669"/>
    <property type="project" value="UniProtKB-KW"/>
</dbReference>
<organism evidence="4 5">
    <name type="scientific">Hyphomonas adhaerens MHS-3</name>
    <dbReference type="NCBI Taxonomy" id="1280949"/>
    <lineage>
        <taxon>Bacteria</taxon>
        <taxon>Pseudomonadati</taxon>
        <taxon>Pseudomonadota</taxon>
        <taxon>Alphaproteobacteria</taxon>
        <taxon>Hyphomonadales</taxon>
        <taxon>Hyphomonadaceae</taxon>
        <taxon>Hyphomonas</taxon>
    </lineage>
</organism>
<dbReference type="eggNOG" id="COG0500">
    <property type="taxonomic scope" value="Bacteria"/>
</dbReference>
<dbReference type="CDD" id="cd02440">
    <property type="entry name" value="AdoMet_MTases"/>
    <property type="match status" value="1"/>
</dbReference>
<name>A0A069E8H4_9PROT</name>
<evidence type="ECO:0000256" key="1">
    <source>
        <dbReference type="ARBA" id="ARBA00022603"/>
    </source>
</evidence>
<dbReference type="Proteomes" id="UP000027446">
    <property type="component" value="Unassembled WGS sequence"/>
</dbReference>